<evidence type="ECO:0000256" key="5">
    <source>
        <dbReference type="RuleBase" id="RU004398"/>
    </source>
</evidence>
<dbReference type="SUPFAM" id="SSF143870">
    <property type="entry name" value="PF0523-like"/>
    <property type="match status" value="1"/>
</dbReference>
<dbReference type="GO" id="GO:0002949">
    <property type="term" value="P:tRNA threonylcarbamoyladenosine modification"/>
    <property type="evidence" value="ECO:0007669"/>
    <property type="project" value="TreeGrafter"/>
</dbReference>
<dbReference type="Gene3D" id="3.30.2380.10">
    <property type="entry name" value="CGI121/TPRKB"/>
    <property type="match status" value="1"/>
</dbReference>
<accession>A0A069DPU7</accession>
<evidence type="ECO:0000256" key="2">
    <source>
        <dbReference type="ARBA" id="ARBA00005546"/>
    </source>
</evidence>
<evidence type="ECO:0000313" key="6">
    <source>
        <dbReference type="EMBL" id="JAC85652.1"/>
    </source>
</evidence>
<organism evidence="6">
    <name type="scientific">Panstrongylus megistus</name>
    <dbReference type="NCBI Taxonomy" id="65343"/>
    <lineage>
        <taxon>Eukaryota</taxon>
        <taxon>Metazoa</taxon>
        <taxon>Ecdysozoa</taxon>
        <taxon>Arthropoda</taxon>
        <taxon>Hexapoda</taxon>
        <taxon>Insecta</taxon>
        <taxon>Pterygota</taxon>
        <taxon>Neoptera</taxon>
        <taxon>Paraneoptera</taxon>
        <taxon>Hemiptera</taxon>
        <taxon>Heteroptera</taxon>
        <taxon>Panheteroptera</taxon>
        <taxon>Cimicomorpha</taxon>
        <taxon>Reduviidae</taxon>
        <taxon>Triatominae</taxon>
        <taxon>Panstrongylus</taxon>
    </lineage>
</organism>
<dbReference type="InterPro" id="IPR013926">
    <property type="entry name" value="CGI121/TPRKB"/>
</dbReference>
<sequence length="170" mass="19200">MKTFEFGSVNLYLILFRNVKNTKILLDEILNNKGESACAIVRVKYICDPLQIAVAGGKTFMSKQNSRMVTKNVYTELLYNLSTTKNITKSLKTFGVDKDDTDMILAHFGDEVSLEKAASRIDGQQVEWTELAQIYNLEEISRCYNINKVEDSVTNLLDSVITRIATKSVD</sequence>
<dbReference type="EMBL" id="GBGD01003237">
    <property type="protein sequence ID" value="JAC85652.1"/>
    <property type="molecule type" value="mRNA"/>
</dbReference>
<dbReference type="AlphaFoldDB" id="A0A069DPU7"/>
<proteinExistence type="evidence at transcript level"/>
<keyword evidence="4 5" id="KW-0539">Nucleus</keyword>
<comment type="subcellular location">
    <subcellularLocation>
        <location evidence="1">Nucleus</location>
    </subcellularLocation>
</comment>
<keyword evidence="3" id="KW-0819">tRNA processing</keyword>
<evidence type="ECO:0000256" key="3">
    <source>
        <dbReference type="ARBA" id="ARBA00022694"/>
    </source>
</evidence>
<comment type="similarity">
    <text evidence="2 5">Belongs to the CGI121/TPRKB family.</text>
</comment>
<dbReference type="Pfam" id="PF08617">
    <property type="entry name" value="CGI-121"/>
    <property type="match status" value="1"/>
</dbReference>
<dbReference type="PANTHER" id="PTHR15840:SF10">
    <property type="entry name" value="EKC_KEOPS COMPLEX SUBUNIT TPRKB"/>
    <property type="match status" value="1"/>
</dbReference>
<dbReference type="GO" id="GO:0005634">
    <property type="term" value="C:nucleus"/>
    <property type="evidence" value="ECO:0007669"/>
    <property type="project" value="UniProtKB-SubCell"/>
</dbReference>
<dbReference type="InterPro" id="IPR036504">
    <property type="entry name" value="CGI121/TPRKB_sf"/>
</dbReference>
<dbReference type="GO" id="GO:0005829">
    <property type="term" value="C:cytosol"/>
    <property type="evidence" value="ECO:0007669"/>
    <property type="project" value="TreeGrafter"/>
</dbReference>
<evidence type="ECO:0000256" key="1">
    <source>
        <dbReference type="ARBA" id="ARBA00004123"/>
    </source>
</evidence>
<dbReference type="GO" id="GO:0000408">
    <property type="term" value="C:EKC/KEOPS complex"/>
    <property type="evidence" value="ECO:0007669"/>
    <property type="project" value="TreeGrafter"/>
</dbReference>
<protein>
    <submittedName>
        <fullName evidence="6">Putative cell growth regulatory protein cgr11</fullName>
    </submittedName>
</protein>
<evidence type="ECO:0000256" key="4">
    <source>
        <dbReference type="ARBA" id="ARBA00023242"/>
    </source>
</evidence>
<reference evidence="6" key="1">
    <citation type="journal article" date="2015" name="J. Med. Entomol.">
        <title>A Deep Insight Into the Sialotranscriptome of the Chagas Disease Vector, Panstrongylus megistus (Hemiptera: Heteroptera).</title>
        <authorList>
            <person name="Ribeiro J.M."/>
            <person name="Schwarz A."/>
            <person name="Francischetti I.M."/>
        </authorList>
    </citation>
    <scope>NUCLEOTIDE SEQUENCE</scope>
    <source>
        <tissue evidence="6">Salivary glands</tissue>
    </source>
</reference>
<name>A0A069DPU7_9HEMI</name>
<dbReference type="PANTHER" id="PTHR15840">
    <property type="entry name" value="CGI-121 FAMILY MEMBER"/>
    <property type="match status" value="1"/>
</dbReference>